<dbReference type="RefSeq" id="WP_111934138.1">
    <property type="nucleotide sequence ID" value="NZ_CADFFP010000024.1"/>
</dbReference>
<evidence type="ECO:0000259" key="5">
    <source>
        <dbReference type="PROSITE" id="PS50850"/>
    </source>
</evidence>
<proteinExistence type="predicted"/>
<evidence type="ECO:0000313" key="7">
    <source>
        <dbReference type="Proteomes" id="UP000248918"/>
    </source>
</evidence>
<dbReference type="InterPro" id="IPR011701">
    <property type="entry name" value="MFS"/>
</dbReference>
<dbReference type="SUPFAM" id="SSF103473">
    <property type="entry name" value="MFS general substrate transporter"/>
    <property type="match status" value="1"/>
</dbReference>
<sequence length="409" mass="42354">MNRVSNAPSPHASVSTRLPGTTYLLTLCQAINLTAAVVSVTIAALVGGKLAPSQAWGTVPYGFQFAAVAIATYPAASFMHRHGRKAGFLLGALFLIAAGCMGYHAVVRARFAELIVAHGMLGVYVAFANFYRFAAVDGLAPALRPKGVSLVVAGGIVAALSGPLLSMGLKNVDGFAPFSLCYASFVLLGLATIAAIAFWRPARPPMATARAVQAGAVTARAPIMAAIVAAALSYLLMNMLMVQASLLMASLCVSFDTSSFVIQGHVVAMFAPSFVTGAILVRAGHRNTLLAGYLLLAGSAMLGIWGVGLWPVVAGLILLGVGWNFGYVGGGALLACTLTDANRYRMQGINDCVIAICATVGAFLPAVLQSAIGWPATNLVCLVLCLAAAGLTWVWMRETQPRIAQALPS</sequence>
<dbReference type="Gene3D" id="1.20.1250.20">
    <property type="entry name" value="MFS general substrate transporter like domains"/>
    <property type="match status" value="1"/>
</dbReference>
<dbReference type="AlphaFoldDB" id="A0A329BUK6"/>
<feature type="transmembrane region" description="Helical" evidence="4">
    <location>
        <begin position="374"/>
        <end position="395"/>
    </location>
</feature>
<reference evidence="6 7" key="1">
    <citation type="submission" date="2018-06" db="EMBL/GenBank/DDBJ databases">
        <title>Genomic Encyclopedia of Type Strains, Phase III (KMG-III): the genomes of soil and plant-associated and newly described type strains.</title>
        <authorList>
            <person name="Whitman W."/>
        </authorList>
    </citation>
    <scope>NUCLEOTIDE SEQUENCE [LARGE SCALE GENOMIC DNA]</scope>
    <source>
        <strain evidence="6 7">LMG 23644</strain>
    </source>
</reference>
<dbReference type="InterPro" id="IPR020846">
    <property type="entry name" value="MFS_dom"/>
</dbReference>
<dbReference type="PROSITE" id="PS50850">
    <property type="entry name" value="MFS"/>
    <property type="match status" value="1"/>
</dbReference>
<feature type="transmembrane region" description="Helical" evidence="4">
    <location>
        <begin position="175"/>
        <end position="199"/>
    </location>
</feature>
<evidence type="ECO:0000256" key="4">
    <source>
        <dbReference type="SAM" id="Phobius"/>
    </source>
</evidence>
<keyword evidence="1 4" id="KW-0812">Transmembrane</keyword>
<feature type="transmembrane region" description="Helical" evidence="4">
    <location>
        <begin position="313"/>
        <end position="336"/>
    </location>
</feature>
<dbReference type="PANTHER" id="PTHR23534:SF1">
    <property type="entry name" value="MAJOR FACILITATOR SUPERFAMILY PROTEIN"/>
    <property type="match status" value="1"/>
</dbReference>
<keyword evidence="3 4" id="KW-0472">Membrane</keyword>
<dbReference type="Proteomes" id="UP000248918">
    <property type="component" value="Unassembled WGS sequence"/>
</dbReference>
<dbReference type="PANTHER" id="PTHR23534">
    <property type="entry name" value="MFS PERMEASE"/>
    <property type="match status" value="1"/>
</dbReference>
<name>A0A329BUK6_9BURK</name>
<feature type="domain" description="Major facilitator superfamily (MFS) profile" evidence="5">
    <location>
        <begin position="222"/>
        <end position="409"/>
    </location>
</feature>
<evidence type="ECO:0000256" key="1">
    <source>
        <dbReference type="ARBA" id="ARBA00022692"/>
    </source>
</evidence>
<feature type="transmembrane region" description="Helical" evidence="4">
    <location>
        <begin position="115"/>
        <end position="135"/>
    </location>
</feature>
<feature type="transmembrane region" description="Helical" evidence="4">
    <location>
        <begin position="147"/>
        <end position="169"/>
    </location>
</feature>
<dbReference type="GO" id="GO:0022857">
    <property type="term" value="F:transmembrane transporter activity"/>
    <property type="evidence" value="ECO:0007669"/>
    <property type="project" value="InterPro"/>
</dbReference>
<feature type="transmembrane region" description="Helical" evidence="4">
    <location>
        <begin position="219"/>
        <end position="240"/>
    </location>
</feature>
<comment type="caution">
    <text evidence="6">The sequence shown here is derived from an EMBL/GenBank/DDBJ whole genome shotgun (WGS) entry which is preliminary data.</text>
</comment>
<accession>A0A329BUK6</accession>
<gene>
    <name evidence="6" type="ORF">BX591_12227</name>
</gene>
<dbReference type="EMBL" id="QLTK01000022">
    <property type="protein sequence ID" value="RAS22824.1"/>
    <property type="molecule type" value="Genomic_DNA"/>
</dbReference>
<feature type="transmembrane region" description="Helical" evidence="4">
    <location>
        <begin position="288"/>
        <end position="307"/>
    </location>
</feature>
<keyword evidence="2 4" id="KW-1133">Transmembrane helix</keyword>
<evidence type="ECO:0000256" key="2">
    <source>
        <dbReference type="ARBA" id="ARBA00022989"/>
    </source>
</evidence>
<feature type="transmembrane region" description="Helical" evidence="4">
    <location>
        <begin position="58"/>
        <end position="76"/>
    </location>
</feature>
<evidence type="ECO:0000256" key="3">
    <source>
        <dbReference type="ARBA" id="ARBA00023136"/>
    </source>
</evidence>
<dbReference type="OrthoDB" id="8558006at2"/>
<dbReference type="Pfam" id="PF07690">
    <property type="entry name" value="MFS_1"/>
    <property type="match status" value="1"/>
</dbReference>
<dbReference type="InterPro" id="IPR036259">
    <property type="entry name" value="MFS_trans_sf"/>
</dbReference>
<feature type="transmembrane region" description="Helical" evidence="4">
    <location>
        <begin position="21"/>
        <end position="46"/>
    </location>
</feature>
<feature type="transmembrane region" description="Helical" evidence="4">
    <location>
        <begin position="348"/>
        <end position="368"/>
    </location>
</feature>
<protein>
    <submittedName>
        <fullName evidence="6">Putative MFS family arabinose efflux permease</fullName>
    </submittedName>
</protein>
<organism evidence="6 7">
    <name type="scientific">Paraburkholderia bryophila</name>
    <dbReference type="NCBI Taxonomy" id="420952"/>
    <lineage>
        <taxon>Bacteria</taxon>
        <taxon>Pseudomonadati</taxon>
        <taxon>Pseudomonadota</taxon>
        <taxon>Betaproteobacteria</taxon>
        <taxon>Burkholderiales</taxon>
        <taxon>Burkholderiaceae</taxon>
        <taxon>Paraburkholderia</taxon>
    </lineage>
</organism>
<evidence type="ECO:0000313" key="6">
    <source>
        <dbReference type="EMBL" id="RAS22824.1"/>
    </source>
</evidence>
<feature type="transmembrane region" description="Helical" evidence="4">
    <location>
        <begin position="88"/>
        <end position="109"/>
    </location>
</feature>
<feature type="transmembrane region" description="Helical" evidence="4">
    <location>
        <begin position="260"/>
        <end position="281"/>
    </location>
</feature>